<accession>A0A072UMU0</accession>
<dbReference type="AlphaFoldDB" id="A0A072UMU0"/>
<dbReference type="InterPro" id="IPR011009">
    <property type="entry name" value="Kinase-like_dom_sf"/>
</dbReference>
<evidence type="ECO:0000313" key="8">
    <source>
        <dbReference type="EnsemblPlants" id="KEH30701"/>
    </source>
</evidence>
<dbReference type="GO" id="GO:0051754">
    <property type="term" value="P:meiotic sister chromatid cohesion, centromeric"/>
    <property type="evidence" value="ECO:0000318"/>
    <property type="project" value="GO_Central"/>
</dbReference>
<reference evidence="7 9" key="1">
    <citation type="journal article" date="2011" name="Nature">
        <title>The Medicago genome provides insight into the evolution of rhizobial symbioses.</title>
        <authorList>
            <person name="Young N.D."/>
            <person name="Debelle F."/>
            <person name="Oldroyd G.E."/>
            <person name="Geurts R."/>
            <person name="Cannon S.B."/>
            <person name="Udvardi M.K."/>
            <person name="Benedito V.A."/>
            <person name="Mayer K.F."/>
            <person name="Gouzy J."/>
            <person name="Schoof H."/>
            <person name="Van de Peer Y."/>
            <person name="Proost S."/>
            <person name="Cook D.R."/>
            <person name="Meyers B.C."/>
            <person name="Spannagl M."/>
            <person name="Cheung F."/>
            <person name="De Mita S."/>
            <person name="Krishnakumar V."/>
            <person name="Gundlach H."/>
            <person name="Zhou S."/>
            <person name="Mudge J."/>
            <person name="Bharti A.K."/>
            <person name="Murray J.D."/>
            <person name="Naoumkina M.A."/>
            <person name="Rosen B."/>
            <person name="Silverstein K.A."/>
            <person name="Tang H."/>
            <person name="Rombauts S."/>
            <person name="Zhao P.X."/>
            <person name="Zhou P."/>
            <person name="Barbe V."/>
            <person name="Bardou P."/>
            <person name="Bechner M."/>
            <person name="Bellec A."/>
            <person name="Berger A."/>
            <person name="Berges H."/>
            <person name="Bidwell S."/>
            <person name="Bisseling T."/>
            <person name="Choisne N."/>
            <person name="Couloux A."/>
            <person name="Denny R."/>
            <person name="Deshpande S."/>
            <person name="Dai X."/>
            <person name="Doyle J.J."/>
            <person name="Dudez A.M."/>
            <person name="Farmer A.D."/>
            <person name="Fouteau S."/>
            <person name="Franken C."/>
            <person name="Gibelin C."/>
            <person name="Gish J."/>
            <person name="Goldstein S."/>
            <person name="Gonzalez A.J."/>
            <person name="Green P.J."/>
            <person name="Hallab A."/>
            <person name="Hartog M."/>
            <person name="Hua A."/>
            <person name="Humphray S.J."/>
            <person name="Jeong D.H."/>
            <person name="Jing Y."/>
            <person name="Jocker A."/>
            <person name="Kenton S.M."/>
            <person name="Kim D.J."/>
            <person name="Klee K."/>
            <person name="Lai H."/>
            <person name="Lang C."/>
            <person name="Lin S."/>
            <person name="Macmil S.L."/>
            <person name="Magdelenat G."/>
            <person name="Matthews L."/>
            <person name="McCorrison J."/>
            <person name="Monaghan E.L."/>
            <person name="Mun J.H."/>
            <person name="Najar F.Z."/>
            <person name="Nicholson C."/>
            <person name="Noirot C."/>
            <person name="O'Bleness M."/>
            <person name="Paule C.R."/>
            <person name="Poulain J."/>
            <person name="Prion F."/>
            <person name="Qin B."/>
            <person name="Qu C."/>
            <person name="Retzel E.F."/>
            <person name="Riddle C."/>
            <person name="Sallet E."/>
            <person name="Samain S."/>
            <person name="Samson N."/>
            <person name="Sanders I."/>
            <person name="Saurat O."/>
            <person name="Scarpelli C."/>
            <person name="Schiex T."/>
            <person name="Segurens B."/>
            <person name="Severin A.J."/>
            <person name="Sherrier D.J."/>
            <person name="Shi R."/>
            <person name="Sims S."/>
            <person name="Singer S.R."/>
            <person name="Sinharoy S."/>
            <person name="Sterck L."/>
            <person name="Viollet A."/>
            <person name="Wang B.B."/>
            <person name="Wang K."/>
            <person name="Wang M."/>
            <person name="Wang X."/>
            <person name="Warfsmann J."/>
            <person name="Weissenbach J."/>
            <person name="White D.D."/>
            <person name="White J.D."/>
            <person name="Wiley G.B."/>
            <person name="Wincker P."/>
            <person name="Xing Y."/>
            <person name="Yang L."/>
            <person name="Yao Z."/>
            <person name="Ying F."/>
            <person name="Zhai J."/>
            <person name="Zhou L."/>
            <person name="Zuber A."/>
            <person name="Denarie J."/>
            <person name="Dixon R.A."/>
            <person name="May G.D."/>
            <person name="Schwartz D.C."/>
            <person name="Rogers J."/>
            <person name="Quetier F."/>
            <person name="Town C.D."/>
            <person name="Roe B.A."/>
        </authorList>
    </citation>
    <scope>NUCLEOTIDE SEQUENCE [LARGE SCALE GENOMIC DNA]</scope>
    <source>
        <strain evidence="7">A17</strain>
        <strain evidence="8 9">cv. Jemalong A17</strain>
    </source>
</reference>
<evidence type="ECO:0000256" key="4">
    <source>
        <dbReference type="ARBA" id="ARBA00023328"/>
    </source>
</evidence>
<evidence type="ECO:0000259" key="5">
    <source>
        <dbReference type="PROSITE" id="PS50011"/>
    </source>
</evidence>
<dbReference type="Gene3D" id="1.10.510.10">
    <property type="entry name" value="Transferase(Phosphotransferase) domain 1"/>
    <property type="match status" value="1"/>
</dbReference>
<dbReference type="PANTHER" id="PTHR14030">
    <property type="entry name" value="MITOTIC CHECKPOINT SERINE/THREONINE-PROTEIN KINASE BUB1"/>
    <property type="match status" value="1"/>
</dbReference>
<name>A0A072UMU0_MEDTR</name>
<reference evidence="8" key="3">
    <citation type="submission" date="2015-04" db="UniProtKB">
        <authorList>
            <consortium name="EnsemblPlants"/>
        </authorList>
    </citation>
    <scope>IDENTIFICATION</scope>
    <source>
        <strain evidence="8">cv. Jemalong A17</strain>
    </source>
</reference>
<feature type="domain" description="Protein kinase" evidence="5">
    <location>
        <begin position="258"/>
        <end position="556"/>
    </location>
</feature>
<evidence type="ECO:0000313" key="7">
    <source>
        <dbReference type="EMBL" id="KEH30701.1"/>
    </source>
</evidence>
<evidence type="ECO:0000313" key="9">
    <source>
        <dbReference type="Proteomes" id="UP000002051"/>
    </source>
</evidence>
<dbReference type="EnsemblPlants" id="KEH30701">
    <property type="protein sequence ID" value="KEH30701"/>
    <property type="gene ID" value="MTR_4g078555"/>
</dbReference>
<dbReference type="EMBL" id="CM001220">
    <property type="protein sequence ID" value="KEH30701.1"/>
    <property type="molecule type" value="Genomic_DNA"/>
</dbReference>
<dbReference type="PROSITE" id="PS51489">
    <property type="entry name" value="BUB1_N"/>
    <property type="match status" value="1"/>
</dbReference>
<evidence type="ECO:0000256" key="2">
    <source>
        <dbReference type="ARBA" id="ARBA00022454"/>
    </source>
</evidence>
<dbReference type="SUPFAM" id="SSF56112">
    <property type="entry name" value="Protein kinase-like (PK-like)"/>
    <property type="match status" value="1"/>
</dbReference>
<dbReference type="InterPro" id="IPR013212">
    <property type="entry name" value="Mad3/Bub1_I"/>
</dbReference>
<dbReference type="GO" id="GO:0032991">
    <property type="term" value="C:protein-containing complex"/>
    <property type="evidence" value="ECO:0007669"/>
    <property type="project" value="UniProtKB-ARBA"/>
</dbReference>
<dbReference type="Pfam" id="PF08311">
    <property type="entry name" value="Mad3_BUB1_I"/>
    <property type="match status" value="1"/>
</dbReference>
<protein>
    <submittedName>
        <fullName evidence="7">Mitotic checkpoint Serine/Threonine-kinase BUB1-like protein</fullName>
    </submittedName>
</protein>
<organism evidence="7 9">
    <name type="scientific">Medicago truncatula</name>
    <name type="common">Barrel medic</name>
    <name type="synonym">Medicago tribuloides</name>
    <dbReference type="NCBI Taxonomy" id="3880"/>
    <lineage>
        <taxon>Eukaryota</taxon>
        <taxon>Viridiplantae</taxon>
        <taxon>Streptophyta</taxon>
        <taxon>Embryophyta</taxon>
        <taxon>Tracheophyta</taxon>
        <taxon>Spermatophyta</taxon>
        <taxon>Magnoliopsida</taxon>
        <taxon>eudicotyledons</taxon>
        <taxon>Gunneridae</taxon>
        <taxon>Pentapetalae</taxon>
        <taxon>rosids</taxon>
        <taxon>fabids</taxon>
        <taxon>Fabales</taxon>
        <taxon>Fabaceae</taxon>
        <taxon>Papilionoideae</taxon>
        <taxon>50 kb inversion clade</taxon>
        <taxon>NPAAA clade</taxon>
        <taxon>Hologalegina</taxon>
        <taxon>IRL clade</taxon>
        <taxon>Trifolieae</taxon>
        <taxon>Medicago</taxon>
    </lineage>
</organism>
<sequence length="561" mass="64517">MATTLLRNSPTFTTAIDDPLLPFLRFYSLSSLFPFSSHTRTIFYIFTNFLHFVNEFRSIKKALEDSTTSSTQNLSKLLRDCINKFKNNHSYRNDPRFLKIWFLYMDVSADFDSVFKGMLNSNICANDASLYVYSACFFEAKGRLLDADTIYKLGISKNAEPIKWLEKAHTLFLSRVSEICNVASSQKVDYKESATLENNDINPWDASTLNDLLKKINPLITKFDGYHSSTKSYTGKIALSTLKNASRNKVIEIGGIKYHIKGCAGQGGFAQVYKANVDSDPDDVVALKIQKPAFPWEFYMYRQLDQRISDRERSNYGSAHRIHLYSDCSILVCNYLAHGTLQDVINSYVVIGKFMEEVLCIYYTIEMLHMIETLHDVGLIHGDFKPDNLLIRYARGNLTEDGLLDRSGCWHDQGLCLVDWGRGIDLNLFPDHTVFKGDCRTSGFRCIEMQEDRPWKFQADAYGLCGVVHTMLHNTYMETVKKESSDGGSVYLPRLPFKRYWNVELWKTFFTKMLNDYPGHDDRKLLQELKKSFQDYISSDPQHIKKLKELLAKQRVSLCSA</sequence>
<dbReference type="GO" id="GO:0007094">
    <property type="term" value="P:mitotic spindle assembly checkpoint signaling"/>
    <property type="evidence" value="ECO:0000318"/>
    <property type="project" value="GO_Central"/>
</dbReference>
<evidence type="ECO:0000259" key="6">
    <source>
        <dbReference type="PROSITE" id="PS51489"/>
    </source>
</evidence>
<dbReference type="Gene3D" id="1.25.40.430">
    <property type="match status" value="1"/>
</dbReference>
<evidence type="ECO:0000256" key="1">
    <source>
        <dbReference type="ARBA" id="ARBA00004629"/>
    </source>
</evidence>
<comment type="subcellular location">
    <subcellularLocation>
        <location evidence="1">Chromosome</location>
        <location evidence="1">Centromere</location>
        <location evidence="1">Kinetochore</location>
    </subcellularLocation>
</comment>
<dbReference type="HOGENOM" id="CLU_036448_1_0_1"/>
<dbReference type="PANTHER" id="PTHR14030:SF4">
    <property type="entry name" value="BUB1 KINASE, ISOFORM A-RELATED"/>
    <property type="match status" value="1"/>
</dbReference>
<dbReference type="Proteomes" id="UP000002051">
    <property type="component" value="Chromosome 4"/>
</dbReference>
<feature type="domain" description="BUB1 N-terminal" evidence="6">
    <location>
        <begin position="35"/>
        <end position="193"/>
    </location>
</feature>
<proteinExistence type="predicted"/>
<dbReference type="PROSITE" id="PS00108">
    <property type="entry name" value="PROTEIN_KINASE_ST"/>
    <property type="match status" value="1"/>
</dbReference>
<dbReference type="SMART" id="SM00220">
    <property type="entry name" value="S_TKc"/>
    <property type="match status" value="1"/>
</dbReference>
<keyword evidence="2" id="KW-0158">Chromosome</keyword>
<dbReference type="SMART" id="SM00777">
    <property type="entry name" value="Mad3_BUB1_I"/>
    <property type="match status" value="1"/>
</dbReference>
<keyword evidence="9" id="KW-1185">Reference proteome</keyword>
<dbReference type="GO" id="GO:0000776">
    <property type="term" value="C:kinetochore"/>
    <property type="evidence" value="ECO:0000318"/>
    <property type="project" value="GO_Central"/>
</dbReference>
<dbReference type="InterPro" id="IPR015661">
    <property type="entry name" value="Bub1/Mad3"/>
</dbReference>
<gene>
    <name evidence="7" type="ordered locus">MTR_4g078555</name>
</gene>
<keyword evidence="3" id="KW-0995">Kinetochore</keyword>
<dbReference type="GO" id="GO:0004672">
    <property type="term" value="F:protein kinase activity"/>
    <property type="evidence" value="ECO:0000318"/>
    <property type="project" value="GO_Central"/>
</dbReference>
<dbReference type="InterPro" id="IPR000719">
    <property type="entry name" value="Prot_kinase_dom"/>
</dbReference>
<dbReference type="GO" id="GO:0005524">
    <property type="term" value="F:ATP binding"/>
    <property type="evidence" value="ECO:0007669"/>
    <property type="project" value="InterPro"/>
</dbReference>
<evidence type="ECO:0000256" key="3">
    <source>
        <dbReference type="ARBA" id="ARBA00022838"/>
    </source>
</evidence>
<dbReference type="InterPro" id="IPR008271">
    <property type="entry name" value="Ser/Thr_kinase_AS"/>
</dbReference>
<dbReference type="PROSITE" id="PS50011">
    <property type="entry name" value="PROTEIN_KINASE_DOM"/>
    <property type="match status" value="1"/>
</dbReference>
<dbReference type="STRING" id="3880.A0A072UMU0"/>
<reference evidence="7 9" key="2">
    <citation type="journal article" date="2014" name="BMC Genomics">
        <title>An improved genome release (version Mt4.0) for the model legume Medicago truncatula.</title>
        <authorList>
            <person name="Tang H."/>
            <person name="Krishnakumar V."/>
            <person name="Bidwell S."/>
            <person name="Rosen B."/>
            <person name="Chan A."/>
            <person name="Zhou S."/>
            <person name="Gentzbittel L."/>
            <person name="Childs K.L."/>
            <person name="Yandell M."/>
            <person name="Gundlach H."/>
            <person name="Mayer K.F."/>
            <person name="Schwartz D.C."/>
            <person name="Town C.D."/>
        </authorList>
    </citation>
    <scope>GENOME REANNOTATION</scope>
    <source>
        <strain evidence="7">A17</strain>
        <strain evidence="8 9">cv. Jemalong A17</strain>
    </source>
</reference>
<keyword evidence="4" id="KW-0137">Centromere</keyword>
<dbReference type="Pfam" id="PF00069">
    <property type="entry name" value="Pkinase"/>
    <property type="match status" value="1"/>
</dbReference>